<accession>A0AC34Q6Y4</accession>
<evidence type="ECO:0000313" key="1">
    <source>
        <dbReference type="Proteomes" id="UP000887576"/>
    </source>
</evidence>
<reference evidence="2" key="1">
    <citation type="submission" date="2022-11" db="UniProtKB">
        <authorList>
            <consortium name="WormBaseParasite"/>
        </authorList>
    </citation>
    <scope>IDENTIFICATION</scope>
</reference>
<evidence type="ECO:0000313" key="2">
    <source>
        <dbReference type="WBParaSite" id="JU765_v2.g13566.t1"/>
    </source>
</evidence>
<organism evidence="1 2">
    <name type="scientific">Panagrolaimus sp. JU765</name>
    <dbReference type="NCBI Taxonomy" id="591449"/>
    <lineage>
        <taxon>Eukaryota</taxon>
        <taxon>Metazoa</taxon>
        <taxon>Ecdysozoa</taxon>
        <taxon>Nematoda</taxon>
        <taxon>Chromadorea</taxon>
        <taxon>Rhabditida</taxon>
        <taxon>Tylenchina</taxon>
        <taxon>Panagrolaimomorpha</taxon>
        <taxon>Panagrolaimoidea</taxon>
        <taxon>Panagrolaimidae</taxon>
        <taxon>Panagrolaimus</taxon>
    </lineage>
</organism>
<sequence>MVVLRSQSRTFELIAKIPKQHVKQVFIYSYPIPALAYTYYMVEDGNDHDSTLVQESYNKIKKNLKFVQIWDRTVASAAHSTDDLLEECKGFNRMKDSEKVSKLNISQTGKQRKQSSPKSSVKQQE</sequence>
<proteinExistence type="predicted"/>
<protein>
    <submittedName>
        <fullName evidence="2">Uncharacterized protein</fullName>
    </submittedName>
</protein>
<dbReference type="Proteomes" id="UP000887576">
    <property type="component" value="Unplaced"/>
</dbReference>
<dbReference type="WBParaSite" id="JU765_v2.g13566.t1">
    <property type="protein sequence ID" value="JU765_v2.g13566.t1"/>
    <property type="gene ID" value="JU765_v2.g13566"/>
</dbReference>
<name>A0AC34Q6Y4_9BILA</name>